<sequence>MIQPAFSFGSAHEAGQMYVINVPPDSGGGPPPNVSEAGAGSRGPFRPAQVVQEYCVLAYIYRAMKAWLAKVNCPGSGA</sequence>
<keyword evidence="3" id="KW-1185">Reference proteome</keyword>
<accession>A0ABQ1DIN1</accession>
<evidence type="ECO:0000313" key="2">
    <source>
        <dbReference type="EMBL" id="GFM90869.1"/>
    </source>
</evidence>
<name>A0ABQ1DIN1_PSECI</name>
<feature type="region of interest" description="Disordered" evidence="1">
    <location>
        <begin position="20"/>
        <end position="43"/>
    </location>
</feature>
<reference evidence="2 3" key="1">
    <citation type="submission" date="2020-05" db="EMBL/GenBank/DDBJ databases">
        <title>Genetic diversity of Pseudomonas cichorii.</title>
        <authorList>
            <person name="Tani S."/>
            <person name="Yagi H."/>
            <person name="Hashimoto S."/>
            <person name="Iiyama K."/>
            <person name="Furuya N."/>
        </authorList>
    </citation>
    <scope>NUCLEOTIDE SEQUENCE [LARGE SCALE GENOMIC DNA]</scope>
    <source>
        <strain evidence="2 3">LMG 2162</strain>
    </source>
</reference>
<proteinExistence type="predicted"/>
<protein>
    <submittedName>
        <fullName evidence="2">Uncharacterized protein</fullName>
    </submittedName>
</protein>
<gene>
    <name evidence="2" type="ORF">PSCICP_08410</name>
</gene>
<dbReference type="EMBL" id="BLWA01000002">
    <property type="protein sequence ID" value="GFM90869.1"/>
    <property type="molecule type" value="Genomic_DNA"/>
</dbReference>
<evidence type="ECO:0000256" key="1">
    <source>
        <dbReference type="SAM" id="MobiDB-lite"/>
    </source>
</evidence>
<evidence type="ECO:0000313" key="3">
    <source>
        <dbReference type="Proteomes" id="UP000614982"/>
    </source>
</evidence>
<comment type="caution">
    <text evidence="2">The sequence shown here is derived from an EMBL/GenBank/DDBJ whole genome shotgun (WGS) entry which is preliminary data.</text>
</comment>
<organism evidence="2 3">
    <name type="scientific">Pseudomonas cichorii</name>
    <dbReference type="NCBI Taxonomy" id="36746"/>
    <lineage>
        <taxon>Bacteria</taxon>
        <taxon>Pseudomonadati</taxon>
        <taxon>Pseudomonadota</taxon>
        <taxon>Gammaproteobacteria</taxon>
        <taxon>Pseudomonadales</taxon>
        <taxon>Pseudomonadaceae</taxon>
        <taxon>Pseudomonas</taxon>
    </lineage>
</organism>
<dbReference type="Proteomes" id="UP000614982">
    <property type="component" value="Unassembled WGS sequence"/>
</dbReference>